<dbReference type="OrthoDB" id="6412905at2759"/>
<proteinExistence type="predicted"/>
<organism evidence="2 3">
    <name type="scientific">Orchesella cincta</name>
    <name type="common">Springtail</name>
    <name type="synonym">Podura cincta</name>
    <dbReference type="NCBI Taxonomy" id="48709"/>
    <lineage>
        <taxon>Eukaryota</taxon>
        <taxon>Metazoa</taxon>
        <taxon>Ecdysozoa</taxon>
        <taxon>Arthropoda</taxon>
        <taxon>Hexapoda</taxon>
        <taxon>Collembola</taxon>
        <taxon>Entomobryomorpha</taxon>
        <taxon>Entomobryoidea</taxon>
        <taxon>Orchesellidae</taxon>
        <taxon>Orchesellinae</taxon>
        <taxon>Orchesella</taxon>
    </lineage>
</organism>
<gene>
    <name evidence="2" type="ORF">Ocin01_17820</name>
</gene>
<accession>A0A1D2M7G7</accession>
<sequence>MVAFVSDTCATVDLLVGGEFFEEFLGACQEPVKVKVGLEIELEDKSLFSINSKEMSPCVSIRKTPGTNPKTLAFEDKLKVEVKKPIRTDLAYRGTVTIEMLVIRKVVISDLPCGTGILGQRILENKVESDFSIIADDGTRLECNKRALAAMLQMDCKESREKVIKLNMSAKGVEALLKFIYYSNLDDPMKTSNIAFELLEIGHQYEILGLENAMRNILLGQKCEWFEIDAVVLLYLWTLKVDGNEDLKWKALLAFKLKPDELKSSRVFDKLLKEDPNSAKDLFAICLKTLSCYWT</sequence>
<comment type="caution">
    <text evidence="2">The sequence shown here is derived from an EMBL/GenBank/DDBJ whole genome shotgun (WGS) entry which is preliminary data.</text>
</comment>
<name>A0A1D2M7G7_ORCCI</name>
<dbReference type="Pfam" id="PF00651">
    <property type="entry name" value="BTB"/>
    <property type="match status" value="1"/>
</dbReference>
<reference evidence="2 3" key="1">
    <citation type="journal article" date="2016" name="Genome Biol. Evol.">
        <title>Gene Family Evolution Reflects Adaptation to Soil Environmental Stressors in the Genome of the Collembolan Orchesella cincta.</title>
        <authorList>
            <person name="Faddeeva-Vakhrusheva A."/>
            <person name="Derks M.F."/>
            <person name="Anvar S.Y."/>
            <person name="Agamennone V."/>
            <person name="Suring W."/>
            <person name="Smit S."/>
            <person name="van Straalen N.M."/>
            <person name="Roelofs D."/>
        </authorList>
    </citation>
    <scope>NUCLEOTIDE SEQUENCE [LARGE SCALE GENOMIC DNA]</scope>
    <source>
        <tissue evidence="2">Mixed pool</tissue>
    </source>
</reference>
<dbReference type="EMBL" id="LJIJ01003108">
    <property type="protein sequence ID" value="ODM88862.1"/>
    <property type="molecule type" value="Genomic_DNA"/>
</dbReference>
<dbReference type="AlphaFoldDB" id="A0A1D2M7G7"/>
<evidence type="ECO:0000313" key="3">
    <source>
        <dbReference type="Proteomes" id="UP000094527"/>
    </source>
</evidence>
<dbReference type="InterPro" id="IPR011333">
    <property type="entry name" value="SKP1/BTB/POZ_sf"/>
</dbReference>
<keyword evidence="3" id="KW-1185">Reference proteome</keyword>
<dbReference type="Gene3D" id="3.30.710.10">
    <property type="entry name" value="Potassium Channel Kv1.1, Chain A"/>
    <property type="match status" value="1"/>
</dbReference>
<evidence type="ECO:0000313" key="2">
    <source>
        <dbReference type="EMBL" id="ODM88862.1"/>
    </source>
</evidence>
<feature type="domain" description="BTB" evidence="1">
    <location>
        <begin position="124"/>
        <end position="219"/>
    </location>
</feature>
<dbReference type="Proteomes" id="UP000094527">
    <property type="component" value="Unassembled WGS sequence"/>
</dbReference>
<evidence type="ECO:0000259" key="1">
    <source>
        <dbReference type="Pfam" id="PF00651"/>
    </source>
</evidence>
<protein>
    <recommendedName>
        <fullName evidence="1">BTB domain-containing protein</fullName>
    </recommendedName>
</protein>
<dbReference type="CDD" id="cd18186">
    <property type="entry name" value="BTB_POZ_ZBTB_KLHL-like"/>
    <property type="match status" value="1"/>
</dbReference>
<dbReference type="InterPro" id="IPR000210">
    <property type="entry name" value="BTB/POZ_dom"/>
</dbReference>
<dbReference type="SUPFAM" id="SSF54695">
    <property type="entry name" value="POZ domain"/>
    <property type="match status" value="1"/>
</dbReference>